<accession>A0ACC2IC73</accession>
<dbReference type="Proteomes" id="UP001153331">
    <property type="component" value="Unassembled WGS sequence"/>
</dbReference>
<name>A0ACC2IC73_9PLEO</name>
<dbReference type="EMBL" id="JAPHNI010000303">
    <property type="protein sequence ID" value="KAJ8112717.1"/>
    <property type="molecule type" value="Genomic_DNA"/>
</dbReference>
<protein>
    <submittedName>
        <fullName evidence="1">Uncharacterized protein</fullName>
    </submittedName>
</protein>
<proteinExistence type="predicted"/>
<keyword evidence="2" id="KW-1185">Reference proteome</keyword>
<gene>
    <name evidence="1" type="ORF">OPT61_g4980</name>
</gene>
<sequence length="262" mass="28253">MPRNIIPNERRRTDSVSGFQSPIVGLGYGDLLRVSRPTDSDSVAAKAVGTWWLRRPLMLVALNEAQASCLCLALPSPSCAPAPPILRDPGGQLIGLADDLRGIIERRSYTLSYLNFHVEQRNAGALTGKAYIGHQAPNFAAKAVNVTFSLTDDSKLAASPEDNVSWSKDPIMYIGAEVDDVKTVGFVSEDEIPQGVTVKGFGLFGGWAYNKQKSGAIEMNFIATPTNEHGLYQVKWNAASTKVSGDHIPVSLRTEAPATPEN</sequence>
<evidence type="ECO:0000313" key="1">
    <source>
        <dbReference type="EMBL" id="KAJ8112717.1"/>
    </source>
</evidence>
<comment type="caution">
    <text evidence="1">The sequence shown here is derived from an EMBL/GenBank/DDBJ whole genome shotgun (WGS) entry which is preliminary data.</text>
</comment>
<organism evidence="1 2">
    <name type="scientific">Boeremia exigua</name>
    <dbReference type="NCBI Taxonomy" id="749465"/>
    <lineage>
        <taxon>Eukaryota</taxon>
        <taxon>Fungi</taxon>
        <taxon>Dikarya</taxon>
        <taxon>Ascomycota</taxon>
        <taxon>Pezizomycotina</taxon>
        <taxon>Dothideomycetes</taxon>
        <taxon>Pleosporomycetidae</taxon>
        <taxon>Pleosporales</taxon>
        <taxon>Pleosporineae</taxon>
        <taxon>Didymellaceae</taxon>
        <taxon>Boeremia</taxon>
    </lineage>
</organism>
<evidence type="ECO:0000313" key="2">
    <source>
        <dbReference type="Proteomes" id="UP001153331"/>
    </source>
</evidence>
<reference evidence="1" key="1">
    <citation type="submission" date="2022-11" db="EMBL/GenBank/DDBJ databases">
        <title>Genome Sequence of Boeremia exigua.</title>
        <authorList>
            <person name="Buettner E."/>
        </authorList>
    </citation>
    <scope>NUCLEOTIDE SEQUENCE</scope>
    <source>
        <strain evidence="1">CU02</strain>
    </source>
</reference>